<comment type="caution">
    <text evidence="3">The sequence shown here is derived from an EMBL/GenBank/DDBJ whole genome shotgun (WGS) entry which is preliminary data.</text>
</comment>
<feature type="transmembrane region" description="Helical" evidence="2">
    <location>
        <begin position="78"/>
        <end position="101"/>
    </location>
</feature>
<name>A0A644XVX7_9ZZZZ</name>
<keyword evidence="2" id="KW-0812">Transmembrane</keyword>
<keyword evidence="2" id="KW-0472">Membrane</keyword>
<gene>
    <name evidence="3" type="ORF">SDC9_66764</name>
</gene>
<organism evidence="3">
    <name type="scientific">bioreactor metagenome</name>
    <dbReference type="NCBI Taxonomy" id="1076179"/>
    <lineage>
        <taxon>unclassified sequences</taxon>
        <taxon>metagenomes</taxon>
        <taxon>ecological metagenomes</taxon>
    </lineage>
</organism>
<sequence length="119" mass="13035">MEEHQLPSETPVTDSSAEAVSSEPAEAITAESASAAPRARGFLWYAGRILLYTMIPIASLILAIVHSTKTQKDDQKRMLARACLIVDGVIVLYLALDYLLIRLVMVMTLYYVTTSIFGG</sequence>
<accession>A0A644XVX7</accession>
<reference evidence="3" key="1">
    <citation type="submission" date="2019-08" db="EMBL/GenBank/DDBJ databases">
        <authorList>
            <person name="Kucharzyk K."/>
            <person name="Murdoch R.W."/>
            <person name="Higgins S."/>
            <person name="Loffler F."/>
        </authorList>
    </citation>
    <scope>NUCLEOTIDE SEQUENCE</scope>
</reference>
<evidence type="ECO:0000256" key="1">
    <source>
        <dbReference type="SAM" id="MobiDB-lite"/>
    </source>
</evidence>
<keyword evidence="2" id="KW-1133">Transmembrane helix</keyword>
<feature type="region of interest" description="Disordered" evidence="1">
    <location>
        <begin position="1"/>
        <end position="35"/>
    </location>
</feature>
<feature type="transmembrane region" description="Helical" evidence="2">
    <location>
        <begin position="42"/>
        <end position="66"/>
    </location>
</feature>
<dbReference type="EMBL" id="VSSQ01003360">
    <property type="protein sequence ID" value="MPM20335.1"/>
    <property type="molecule type" value="Genomic_DNA"/>
</dbReference>
<protein>
    <submittedName>
        <fullName evidence="3">Uncharacterized protein</fullName>
    </submittedName>
</protein>
<dbReference type="AlphaFoldDB" id="A0A644XVX7"/>
<feature type="compositionally biased region" description="Low complexity" evidence="1">
    <location>
        <begin position="15"/>
        <end position="35"/>
    </location>
</feature>
<proteinExistence type="predicted"/>
<evidence type="ECO:0000313" key="3">
    <source>
        <dbReference type="EMBL" id="MPM20335.1"/>
    </source>
</evidence>
<evidence type="ECO:0000256" key="2">
    <source>
        <dbReference type="SAM" id="Phobius"/>
    </source>
</evidence>